<dbReference type="AlphaFoldDB" id="A0A1I2Z161"/>
<evidence type="ECO:0000313" key="4">
    <source>
        <dbReference type="Proteomes" id="UP000199337"/>
    </source>
</evidence>
<evidence type="ECO:0000313" key="3">
    <source>
        <dbReference type="EMBL" id="SFH31450.1"/>
    </source>
</evidence>
<keyword evidence="1" id="KW-0732">Signal</keyword>
<evidence type="ECO:0000256" key="1">
    <source>
        <dbReference type="SAM" id="SignalP"/>
    </source>
</evidence>
<dbReference type="Proteomes" id="UP000199337">
    <property type="component" value="Unassembled WGS sequence"/>
</dbReference>
<reference evidence="4" key="1">
    <citation type="submission" date="2016-10" db="EMBL/GenBank/DDBJ databases">
        <authorList>
            <person name="Varghese N."/>
            <person name="Submissions S."/>
        </authorList>
    </citation>
    <scope>NUCLEOTIDE SEQUENCE [LARGE SCALE GENOMIC DNA]</scope>
    <source>
        <strain evidence="4">DSM 17038</strain>
    </source>
</reference>
<feature type="domain" description="Putative amidase" evidence="2">
    <location>
        <begin position="226"/>
        <end position="363"/>
    </location>
</feature>
<dbReference type="InterPro" id="IPR024301">
    <property type="entry name" value="Amidase_6"/>
</dbReference>
<evidence type="ECO:0000259" key="2">
    <source>
        <dbReference type="Pfam" id="PF12671"/>
    </source>
</evidence>
<accession>A0A1I2Z161</accession>
<gene>
    <name evidence="3" type="ORF">SAMN05660649_04703</name>
</gene>
<dbReference type="EMBL" id="FOOX01000024">
    <property type="protein sequence ID" value="SFH31450.1"/>
    <property type="molecule type" value="Genomic_DNA"/>
</dbReference>
<dbReference type="PANTHER" id="PTHR40032:SF1">
    <property type="entry name" value="EXPORTED PROTEIN"/>
    <property type="match status" value="1"/>
</dbReference>
<protein>
    <submittedName>
        <fullName evidence="3">Putative amidase domain-containing protein</fullName>
    </submittedName>
</protein>
<sequence length="376" mass="42553">MLNKANLRLRILIASLVAFALFCLPAVSGYAAETFINQEATGKINPVVYEQFELIINDFIGQDTELRNWELLDQQINHIASAQSGQDVSITFHIERKHLLKFAKAEDSPALKGRLKYIQNNGKQLSANALAKANKEIEIWKRDLNEYITTPQHCSDHIKVTATLDANDKVIPDTIKFYAEDPVGNFLPTRLQDIPSNETVEQNAFDTIKENVITQEGMVEPSAIVNYDRIAARDYVRKWVANTSKPCEPDSETVQDKSNYNPAYTAYTCNDCANFVSQGLNAGGIPTDSTWKPYTSAWINVTSQANYMVAKTYWIATTNLNDCVAGFPFRIKSYEHVMMMSYNDGTTRKYCGHSSDRYDEKWTGGTANAYYYRINY</sequence>
<dbReference type="Pfam" id="PF12671">
    <property type="entry name" value="Amidase_6"/>
    <property type="match status" value="1"/>
</dbReference>
<name>A0A1I2Z161_9FIRM</name>
<dbReference type="RefSeq" id="WP_114319313.1">
    <property type="nucleotide sequence ID" value="NZ_FOOX01000024.1"/>
</dbReference>
<organism evidence="3 4">
    <name type="scientific">Desulfotruncus arcticus DSM 17038</name>
    <dbReference type="NCBI Taxonomy" id="1121424"/>
    <lineage>
        <taxon>Bacteria</taxon>
        <taxon>Bacillati</taxon>
        <taxon>Bacillota</taxon>
        <taxon>Clostridia</taxon>
        <taxon>Eubacteriales</taxon>
        <taxon>Desulfallaceae</taxon>
        <taxon>Desulfotruncus</taxon>
    </lineage>
</organism>
<dbReference type="PANTHER" id="PTHR40032">
    <property type="entry name" value="EXPORTED PROTEIN-RELATED"/>
    <property type="match status" value="1"/>
</dbReference>
<feature type="signal peptide" evidence="1">
    <location>
        <begin position="1"/>
        <end position="31"/>
    </location>
</feature>
<feature type="chain" id="PRO_5011589452" evidence="1">
    <location>
        <begin position="32"/>
        <end position="376"/>
    </location>
</feature>
<proteinExistence type="predicted"/>
<dbReference type="OrthoDB" id="1809940at2"/>
<keyword evidence="4" id="KW-1185">Reference proteome</keyword>